<keyword evidence="3" id="KW-0472">Membrane</keyword>
<dbReference type="InterPro" id="IPR003439">
    <property type="entry name" value="ABC_transporter-like_ATP-bd"/>
</dbReference>
<sequence>MNRIESITLKQVSKTFSNQNTVLNGFTNTFHKNDLIVITGVSGVGKTTLLQLIGLLDHPTQGEILYDGIACQNQSENIRQRFIQEHISYLFQGTNLNVDLRLRDNLLLVSRDLQVIEDITVSLQIQHLLDQKVLKLSKGEKARAALARTLLEDKSILLLDEPAANLDDVKTKLIYDVIKAYTQDKIVFMVSHKKTLELPYSHRLLDLTKEGFVEKRVEHSHEYTPKLLASSKGLKKPLIKTSVVLYKKHPIKLGVFLALETLLFLLIILLTASLSLKESQIIKNRLLDTHLYYIPSNNSHANDAYLKQRLVFTYEGDVLTVDSYFSKDNHFRFKGETFHLLENEIIIPKYIGEQYSIETGDTISLLNQTVTVKSIYDESLETYLDELNPALQPSKYETVIRETIPLFVSSNVLKNYIEVQGTTLDSKWFTQASQTLKQETSLSLAFRRLNLKTAPSILEEDEIILSVSSLLKPEYETTLNGLISKTLTFNVDSLESKLGVKNFPNTVRIKDVIYEDASNPYEVGFYIQETYRLAILDGLFENEVIPYKTWMFPIYEDLKIDVKKLDIDTYEIYPKVELDLLSLNATYELAILAVTALVVLLILFTYVLVSNGIYKDYKSINQLYFTIGISSFKRGFLYTIPLYGFTLIAIFMSLFILKRPRFIRSLNDLFGLEESILIPEPSVLFVYTIFSIVIIQGFLSYFKIKVKTDTLYTRIKE</sequence>
<keyword evidence="3" id="KW-0812">Transmembrane</keyword>
<keyword evidence="3" id="KW-1133">Transmembrane helix</keyword>
<dbReference type="GO" id="GO:0005524">
    <property type="term" value="F:ATP binding"/>
    <property type="evidence" value="ECO:0007669"/>
    <property type="project" value="UniProtKB-KW"/>
</dbReference>
<organism evidence="5 6">
    <name type="scientific">Paracholeplasma vituli</name>
    <dbReference type="NCBI Taxonomy" id="69473"/>
    <lineage>
        <taxon>Bacteria</taxon>
        <taxon>Bacillati</taxon>
        <taxon>Mycoplasmatota</taxon>
        <taxon>Mollicutes</taxon>
        <taxon>Acholeplasmatales</taxon>
        <taxon>Acholeplasmataceae</taxon>
        <taxon>Paracholeplasma</taxon>
    </lineage>
</organism>
<evidence type="ECO:0000259" key="4">
    <source>
        <dbReference type="PROSITE" id="PS50893"/>
    </source>
</evidence>
<dbReference type="InterPro" id="IPR017871">
    <property type="entry name" value="ABC_transporter-like_CS"/>
</dbReference>
<protein>
    <submittedName>
        <fullName evidence="5">ATP-binding cassette domain-containing protein</fullName>
    </submittedName>
</protein>
<keyword evidence="2 5" id="KW-0067">ATP-binding</keyword>
<dbReference type="SUPFAM" id="SSF52540">
    <property type="entry name" value="P-loop containing nucleoside triphosphate hydrolases"/>
    <property type="match status" value="1"/>
</dbReference>
<proteinExistence type="predicted"/>
<dbReference type="InterPro" id="IPR003593">
    <property type="entry name" value="AAA+_ATPase"/>
</dbReference>
<accession>A0ABT2PZG5</accession>
<dbReference type="Proteomes" id="UP001209076">
    <property type="component" value="Unassembled WGS sequence"/>
</dbReference>
<dbReference type="SMART" id="SM00382">
    <property type="entry name" value="AAA"/>
    <property type="match status" value="1"/>
</dbReference>
<reference evidence="6" key="1">
    <citation type="submission" date="2023-07" db="EMBL/GenBank/DDBJ databases">
        <title>Novel Mycoplasma species identified in domestic and wild animals.</title>
        <authorList>
            <person name="Volokhov D.V."/>
            <person name="Furtak V.A."/>
            <person name="Zagorodnyaya T.A."/>
        </authorList>
    </citation>
    <scope>NUCLEOTIDE SEQUENCE [LARGE SCALE GENOMIC DNA]</scope>
    <source>
        <strain evidence="6">92-19</strain>
    </source>
</reference>
<dbReference type="EMBL" id="JAOEGN010000009">
    <property type="protein sequence ID" value="MCU0105137.1"/>
    <property type="molecule type" value="Genomic_DNA"/>
</dbReference>
<dbReference type="PROSITE" id="PS50893">
    <property type="entry name" value="ABC_TRANSPORTER_2"/>
    <property type="match status" value="1"/>
</dbReference>
<dbReference type="PROSITE" id="PS00211">
    <property type="entry name" value="ABC_TRANSPORTER_1"/>
    <property type="match status" value="1"/>
</dbReference>
<feature type="transmembrane region" description="Helical" evidence="3">
    <location>
        <begin position="684"/>
        <end position="704"/>
    </location>
</feature>
<dbReference type="InterPro" id="IPR027417">
    <property type="entry name" value="P-loop_NTPase"/>
</dbReference>
<feature type="transmembrane region" description="Helical" evidence="3">
    <location>
        <begin position="635"/>
        <end position="657"/>
    </location>
</feature>
<evidence type="ECO:0000256" key="1">
    <source>
        <dbReference type="ARBA" id="ARBA00022741"/>
    </source>
</evidence>
<comment type="caution">
    <text evidence="5">The sequence shown here is derived from an EMBL/GenBank/DDBJ whole genome shotgun (WGS) entry which is preliminary data.</text>
</comment>
<feature type="transmembrane region" description="Helical" evidence="3">
    <location>
        <begin position="255"/>
        <end position="276"/>
    </location>
</feature>
<dbReference type="InterPro" id="IPR015854">
    <property type="entry name" value="ABC_transpr_LolD-like"/>
</dbReference>
<keyword evidence="1" id="KW-0547">Nucleotide-binding</keyword>
<dbReference type="Gene3D" id="3.40.50.300">
    <property type="entry name" value="P-loop containing nucleotide triphosphate hydrolases"/>
    <property type="match status" value="1"/>
</dbReference>
<evidence type="ECO:0000313" key="6">
    <source>
        <dbReference type="Proteomes" id="UP001209076"/>
    </source>
</evidence>
<dbReference type="PANTHER" id="PTHR24220:SF86">
    <property type="entry name" value="ABC TRANSPORTER ABCH.1"/>
    <property type="match status" value="1"/>
</dbReference>
<feature type="domain" description="ABC transporter" evidence="4">
    <location>
        <begin position="7"/>
        <end position="234"/>
    </location>
</feature>
<evidence type="ECO:0000313" key="5">
    <source>
        <dbReference type="EMBL" id="MCU0105137.1"/>
    </source>
</evidence>
<dbReference type="PANTHER" id="PTHR24220">
    <property type="entry name" value="IMPORT ATP-BINDING PROTEIN"/>
    <property type="match status" value="1"/>
</dbReference>
<feature type="transmembrane region" description="Helical" evidence="3">
    <location>
        <begin position="589"/>
        <end position="614"/>
    </location>
</feature>
<evidence type="ECO:0000256" key="3">
    <source>
        <dbReference type="SAM" id="Phobius"/>
    </source>
</evidence>
<dbReference type="RefSeq" id="WP_262096405.1">
    <property type="nucleotide sequence ID" value="NZ_JAOEGN010000009.1"/>
</dbReference>
<gene>
    <name evidence="5" type="ORF">N7603_05655</name>
</gene>
<dbReference type="Pfam" id="PF00005">
    <property type="entry name" value="ABC_tran"/>
    <property type="match status" value="1"/>
</dbReference>
<evidence type="ECO:0000256" key="2">
    <source>
        <dbReference type="ARBA" id="ARBA00022840"/>
    </source>
</evidence>
<name>A0ABT2PZG5_9MOLU</name>
<keyword evidence="6" id="KW-1185">Reference proteome</keyword>